<accession>A0A7S2Z772</accession>
<evidence type="ECO:0000256" key="5">
    <source>
        <dbReference type="ARBA" id="ARBA00023034"/>
    </source>
</evidence>
<dbReference type="InterPro" id="IPR013041">
    <property type="entry name" value="Clathrin_app_Ig-like_sf"/>
</dbReference>
<keyword evidence="3" id="KW-0813">Transport</keyword>
<evidence type="ECO:0000256" key="6">
    <source>
        <dbReference type="ARBA" id="ARBA00023136"/>
    </source>
</evidence>
<dbReference type="GO" id="GO:0006886">
    <property type="term" value="P:intracellular protein transport"/>
    <property type="evidence" value="ECO:0007669"/>
    <property type="project" value="InterPro"/>
</dbReference>
<dbReference type="InterPro" id="IPR008152">
    <property type="entry name" value="Clathrin_a/b/g-adaptin_app_Ig"/>
</dbReference>
<name>A0A7S2Z772_9CHLO</name>
<evidence type="ECO:0000256" key="3">
    <source>
        <dbReference type="ARBA" id="ARBA00022448"/>
    </source>
</evidence>
<evidence type="ECO:0000256" key="4">
    <source>
        <dbReference type="ARBA" id="ARBA00022927"/>
    </source>
</evidence>
<dbReference type="SMART" id="SM00809">
    <property type="entry name" value="Alpha_adaptinC2"/>
    <property type="match status" value="1"/>
</dbReference>
<dbReference type="Gene3D" id="2.60.40.1230">
    <property type="match status" value="1"/>
</dbReference>
<proteinExistence type="predicted"/>
<sequence>MGDLLSLSPAPAAAAPAAPAAAAAAPAGGFDPFGLDMLGGGGAPAAPAAPAFPTTTPYQKNGLAVEFSFEKNPATPAVTVIHGKYTNTGTFPVTNFIVQVAVPNYIQLRMEPASGNALPPQGAGHIAQKINLNNTVQGQKPLMMRLKVDYVFNGAPVSEIVEVKNFPQGI</sequence>
<gene>
    <name evidence="8" type="ORF">CLAU1311_LOCUS8201</name>
</gene>
<dbReference type="InterPro" id="IPR008153">
    <property type="entry name" value="GAE_dom"/>
</dbReference>
<dbReference type="EMBL" id="HBHU01012585">
    <property type="protein sequence ID" value="CAE0026882.1"/>
    <property type="molecule type" value="Transcribed_RNA"/>
</dbReference>
<dbReference type="InterPro" id="IPR050840">
    <property type="entry name" value="Adaptor_Complx_Large_Subunit"/>
</dbReference>
<keyword evidence="4" id="KW-0653">Protein transport</keyword>
<organism evidence="8">
    <name type="scientific">Chloropicon laureae</name>
    <dbReference type="NCBI Taxonomy" id="464258"/>
    <lineage>
        <taxon>Eukaryota</taxon>
        <taxon>Viridiplantae</taxon>
        <taxon>Chlorophyta</taxon>
        <taxon>Chloropicophyceae</taxon>
        <taxon>Chloropicales</taxon>
        <taxon>Chloropicaceae</taxon>
        <taxon>Chloropicon</taxon>
    </lineage>
</organism>
<dbReference type="SUPFAM" id="SSF49348">
    <property type="entry name" value="Clathrin adaptor appendage domain"/>
    <property type="match status" value="1"/>
</dbReference>
<comment type="subcellular location">
    <subcellularLocation>
        <location evidence="1">Endomembrane system</location>
    </subcellularLocation>
    <subcellularLocation>
        <location evidence="2">Golgi apparatus</location>
    </subcellularLocation>
</comment>
<dbReference type="GO" id="GO:0005794">
    <property type="term" value="C:Golgi apparatus"/>
    <property type="evidence" value="ECO:0007669"/>
    <property type="project" value="UniProtKB-SubCell"/>
</dbReference>
<feature type="domain" description="GAE" evidence="7">
    <location>
        <begin position="50"/>
        <end position="167"/>
    </location>
</feature>
<keyword evidence="6" id="KW-0472">Membrane</keyword>
<dbReference type="AlphaFoldDB" id="A0A7S2Z772"/>
<dbReference type="PANTHER" id="PTHR22780">
    <property type="entry name" value="ADAPTIN, ALPHA/GAMMA/EPSILON"/>
    <property type="match status" value="1"/>
</dbReference>
<keyword evidence="5" id="KW-0333">Golgi apparatus</keyword>
<protein>
    <recommendedName>
        <fullName evidence="7">GAE domain-containing protein</fullName>
    </recommendedName>
</protein>
<dbReference type="PROSITE" id="PS50180">
    <property type="entry name" value="GAE"/>
    <property type="match status" value="1"/>
</dbReference>
<reference evidence="8" key="1">
    <citation type="submission" date="2021-01" db="EMBL/GenBank/DDBJ databases">
        <authorList>
            <person name="Corre E."/>
            <person name="Pelletier E."/>
            <person name="Niang G."/>
            <person name="Scheremetjew M."/>
            <person name="Finn R."/>
            <person name="Kale V."/>
            <person name="Holt S."/>
            <person name="Cochrane G."/>
            <person name="Meng A."/>
            <person name="Brown T."/>
            <person name="Cohen L."/>
        </authorList>
    </citation>
    <scope>NUCLEOTIDE SEQUENCE</scope>
    <source>
        <strain evidence="8">RCC856</strain>
    </source>
</reference>
<dbReference type="GO" id="GO:0016192">
    <property type="term" value="P:vesicle-mediated transport"/>
    <property type="evidence" value="ECO:0007669"/>
    <property type="project" value="InterPro"/>
</dbReference>
<evidence type="ECO:0000259" key="7">
    <source>
        <dbReference type="PROSITE" id="PS50180"/>
    </source>
</evidence>
<dbReference type="Pfam" id="PF02883">
    <property type="entry name" value="Alpha_adaptinC2"/>
    <property type="match status" value="1"/>
</dbReference>
<evidence type="ECO:0000256" key="1">
    <source>
        <dbReference type="ARBA" id="ARBA00004308"/>
    </source>
</evidence>
<evidence type="ECO:0000313" key="8">
    <source>
        <dbReference type="EMBL" id="CAE0026882.1"/>
    </source>
</evidence>
<evidence type="ECO:0000256" key="2">
    <source>
        <dbReference type="ARBA" id="ARBA00004555"/>
    </source>
</evidence>